<evidence type="ECO:0000313" key="1">
    <source>
        <dbReference type="EMBL" id="QBL76375.1"/>
    </source>
</evidence>
<geneLocation type="chloroplast" evidence="1"/>
<dbReference type="GeneID" id="39721607"/>
<dbReference type="EMBL" id="MK622383">
    <property type="protein sequence ID" value="QGU93216.1"/>
    <property type="molecule type" value="Genomic_DNA"/>
</dbReference>
<reference evidence="1" key="3">
    <citation type="journal article" date="2019" name="J. ISSAAS">
        <title>The Unique Evolutionary Trajectory 1 and Dynamic Conformations of DR and IR/DR-coexisting Plastomes of the Early Vascular Plant Selaginellaceae (Lycophyte).</title>
        <authorList>
            <person name="Zhang H.-R."/>
            <person name="Xiang Q.-P."/>
            <person name="Zhang X.-C."/>
        </authorList>
    </citation>
    <scope>NUCLEOTIDE SEQUENCE</scope>
</reference>
<keyword evidence="1" id="KW-0150">Chloroplast</keyword>
<keyword evidence="1" id="KW-0934">Plastid</keyword>
<sequence length="32" mass="3306">MASISDDQSTLALVSALVKSLPAPGLGKESYR</sequence>
<dbReference type="RefSeq" id="YP_009589736.1">
    <property type="nucleotide sequence ID" value="NC_041645.1"/>
</dbReference>
<gene>
    <name evidence="1" type="primary">psaM</name>
</gene>
<reference evidence="1" key="1">
    <citation type="submission" date="2018-07" db="EMBL/GenBank/DDBJ databases">
        <authorList>
            <person name="Zhang H."/>
            <person name="Zhang X."/>
        </authorList>
    </citation>
    <scope>NUCLEOTIDE SEQUENCE</scope>
</reference>
<protein>
    <submittedName>
        <fullName evidence="1">Photosystem I protein M</fullName>
    </submittedName>
</protein>
<dbReference type="AlphaFoldDB" id="A0A482CHC6"/>
<organism evidence="1">
    <name type="scientific">Selaginella sanguinolenta</name>
    <dbReference type="NCBI Taxonomy" id="493175"/>
    <lineage>
        <taxon>Eukaryota</taxon>
        <taxon>Viridiplantae</taxon>
        <taxon>Streptophyta</taxon>
        <taxon>Embryophyta</taxon>
        <taxon>Tracheophyta</taxon>
        <taxon>Lycopodiopsida</taxon>
        <taxon>Selaginellales</taxon>
        <taxon>Selaginellaceae</taxon>
        <taxon>Selaginella</taxon>
    </lineage>
</organism>
<name>A0A482CHC6_9TRAC</name>
<accession>A0A482CHC6</accession>
<evidence type="ECO:0000313" key="2">
    <source>
        <dbReference type="EMBL" id="QGU93216.1"/>
    </source>
</evidence>
<reference evidence="2" key="2">
    <citation type="journal article" date="2019" name="J. ISSAAS">
        <title>Phylogenomics of Selaginellaceae with special reference to the enigmatic sanguinolenta group.</title>
        <authorList>
            <person name="Zhang H.-R."/>
            <person name="Wei R."/>
            <person name="Xiang Q.-P."/>
            <person name="Zhang X.-C."/>
        </authorList>
    </citation>
    <scope>NUCLEOTIDE SEQUENCE</scope>
</reference>
<proteinExistence type="predicted"/>
<dbReference type="EMBL" id="MH598536">
    <property type="protein sequence ID" value="QBL76375.1"/>
    <property type="molecule type" value="Genomic_DNA"/>
</dbReference>